<keyword evidence="5 6" id="KW-1015">Disulfide bond</keyword>
<evidence type="ECO:0000256" key="7">
    <source>
        <dbReference type="SAM" id="MobiDB-lite"/>
    </source>
</evidence>
<keyword evidence="8" id="KW-1133">Transmembrane helix</keyword>
<dbReference type="AlphaFoldDB" id="A0A0P1AUV5"/>
<feature type="region of interest" description="Disordered" evidence="7">
    <location>
        <begin position="90"/>
        <end position="151"/>
    </location>
</feature>
<evidence type="ECO:0000256" key="4">
    <source>
        <dbReference type="ARBA" id="ARBA00022978"/>
    </source>
</evidence>
<dbReference type="GO" id="GO:0005576">
    <property type="term" value="C:extracellular region"/>
    <property type="evidence" value="ECO:0007669"/>
    <property type="project" value="UniProtKB-SubCell"/>
</dbReference>
<keyword evidence="4 6" id="KW-0928">Hypersensitive response elicitation</keyword>
<comment type="subcellular location">
    <subcellularLocation>
        <location evidence="1 6">Secreted</location>
    </subcellularLocation>
</comment>
<keyword evidence="8" id="KW-0812">Transmembrane</keyword>
<evidence type="ECO:0000256" key="3">
    <source>
        <dbReference type="ARBA" id="ARBA00022525"/>
    </source>
</evidence>
<proteinExistence type="inferred from homology"/>
<dbReference type="EMBL" id="CCYD01001204">
    <property type="protein sequence ID" value="CEG44317.1"/>
    <property type="molecule type" value="Genomic_DNA"/>
</dbReference>
<dbReference type="Gene3D" id="1.10.239.10">
    <property type="entry name" value="Elicitin domain"/>
    <property type="match status" value="1"/>
</dbReference>
<dbReference type="OMA" id="DCVNYIN"/>
<dbReference type="RefSeq" id="XP_024580686.1">
    <property type="nucleotide sequence ID" value="XM_024730406.1"/>
</dbReference>
<evidence type="ECO:0000256" key="5">
    <source>
        <dbReference type="ARBA" id="ARBA00023157"/>
    </source>
</evidence>
<name>A0A0P1AUV5_PLAHL</name>
<evidence type="ECO:0000256" key="2">
    <source>
        <dbReference type="ARBA" id="ARBA00009544"/>
    </source>
</evidence>
<evidence type="ECO:0000256" key="8">
    <source>
        <dbReference type="SAM" id="Phobius"/>
    </source>
</evidence>
<protein>
    <recommendedName>
        <fullName evidence="6">Elicitin</fullName>
    </recommendedName>
</protein>
<dbReference type="SUPFAM" id="SSF48647">
    <property type="entry name" value="Fungal elicitin"/>
    <property type="match status" value="1"/>
</dbReference>
<comment type="similarity">
    <text evidence="2 6">Belongs to the elicitin family.</text>
</comment>
<dbReference type="InterPro" id="IPR002200">
    <property type="entry name" value="Elicitin"/>
</dbReference>
<evidence type="ECO:0000313" key="9">
    <source>
        <dbReference type="EMBL" id="CEG44317.1"/>
    </source>
</evidence>
<dbReference type="Pfam" id="PF00964">
    <property type="entry name" value="Elicitin"/>
    <property type="match status" value="1"/>
</dbReference>
<evidence type="ECO:0000313" key="10">
    <source>
        <dbReference type="Proteomes" id="UP000054928"/>
    </source>
</evidence>
<dbReference type="InterPro" id="IPR036470">
    <property type="entry name" value="Elicitin_sf"/>
</dbReference>
<sequence length="175" mass="18420">MGTLLPNGTTWQENCANATGVNVFQIITFPTKEEAKRVQQSRDCVNYINQLNQEANTAIQCETTIGNQTIAFASLLTDLLKGKSSNKTKRIVHHQSMSGSMSGSVSLSTSDFSSDSTSSSGSTMSSLASDDEASRPYADDQEGSTSPSTSSASVFTATTFPFVAVAATILLAVAL</sequence>
<accession>A0A0P1AUV5</accession>
<dbReference type="GeneID" id="36395741"/>
<evidence type="ECO:0000256" key="1">
    <source>
        <dbReference type="ARBA" id="ARBA00004613"/>
    </source>
</evidence>
<feature type="compositionally biased region" description="Low complexity" evidence="7">
    <location>
        <begin position="96"/>
        <end position="128"/>
    </location>
</feature>
<reference evidence="10" key="1">
    <citation type="submission" date="2014-09" db="EMBL/GenBank/DDBJ databases">
        <authorList>
            <person name="Sharma Rahul"/>
            <person name="Thines Marco"/>
        </authorList>
    </citation>
    <scope>NUCLEOTIDE SEQUENCE [LARGE SCALE GENOMIC DNA]</scope>
</reference>
<keyword evidence="8" id="KW-0472">Membrane</keyword>
<dbReference type="Proteomes" id="UP000054928">
    <property type="component" value="Unassembled WGS sequence"/>
</dbReference>
<keyword evidence="10" id="KW-1185">Reference proteome</keyword>
<dbReference type="OrthoDB" id="127349at2759"/>
<feature type="transmembrane region" description="Helical" evidence="8">
    <location>
        <begin position="154"/>
        <end position="174"/>
    </location>
</feature>
<organism evidence="9 10">
    <name type="scientific">Plasmopara halstedii</name>
    <name type="common">Downy mildew of sunflower</name>
    <dbReference type="NCBI Taxonomy" id="4781"/>
    <lineage>
        <taxon>Eukaryota</taxon>
        <taxon>Sar</taxon>
        <taxon>Stramenopiles</taxon>
        <taxon>Oomycota</taxon>
        <taxon>Peronosporomycetes</taxon>
        <taxon>Peronosporales</taxon>
        <taxon>Peronosporaceae</taxon>
        <taxon>Plasmopara</taxon>
    </lineage>
</organism>
<dbReference type="GO" id="GO:0052040">
    <property type="term" value="P:symbiont-mediated perturbation of host programmed cell death"/>
    <property type="evidence" value="ECO:0007669"/>
    <property type="project" value="UniProtKB-UniRule"/>
</dbReference>
<evidence type="ECO:0000256" key="6">
    <source>
        <dbReference type="RuleBase" id="RU368111"/>
    </source>
</evidence>
<keyword evidence="3 6" id="KW-0964">Secreted</keyword>
<comment type="function">
    <text evidence="6">Induces local and distal defense responses (incompatible hypersensitive reaction) in plants from the solanaceae and cruciferae families. Elicits leaf necrosis and causes the accumulation of pathogenesis-related proteins. Might interact with the lipidic molecules of the plasma membrane.</text>
</comment>